<dbReference type="EMBL" id="ML995579">
    <property type="protein sequence ID" value="KAF2135483.1"/>
    <property type="molecule type" value="Genomic_DNA"/>
</dbReference>
<dbReference type="AlphaFoldDB" id="A0A6A6AWC7"/>
<dbReference type="RefSeq" id="XP_033391201.1">
    <property type="nucleotide sequence ID" value="XM_033543714.1"/>
</dbReference>
<accession>A0A6A6AWC7</accession>
<evidence type="ECO:0000313" key="3">
    <source>
        <dbReference type="Proteomes" id="UP000799438"/>
    </source>
</evidence>
<reference evidence="2" key="1">
    <citation type="journal article" date="2020" name="Stud. Mycol.">
        <title>101 Dothideomycetes genomes: a test case for predicting lifestyles and emergence of pathogens.</title>
        <authorList>
            <person name="Haridas S."/>
            <person name="Albert R."/>
            <person name="Binder M."/>
            <person name="Bloem J."/>
            <person name="Labutti K."/>
            <person name="Salamov A."/>
            <person name="Andreopoulos B."/>
            <person name="Baker S."/>
            <person name="Barry K."/>
            <person name="Bills G."/>
            <person name="Bluhm B."/>
            <person name="Cannon C."/>
            <person name="Castanera R."/>
            <person name="Culley D."/>
            <person name="Daum C."/>
            <person name="Ezra D."/>
            <person name="Gonzalez J."/>
            <person name="Henrissat B."/>
            <person name="Kuo A."/>
            <person name="Liang C."/>
            <person name="Lipzen A."/>
            <person name="Lutzoni F."/>
            <person name="Magnuson J."/>
            <person name="Mondo S."/>
            <person name="Nolan M."/>
            <person name="Ohm R."/>
            <person name="Pangilinan J."/>
            <person name="Park H.-J."/>
            <person name="Ramirez L."/>
            <person name="Alfaro M."/>
            <person name="Sun H."/>
            <person name="Tritt A."/>
            <person name="Yoshinaga Y."/>
            <person name="Zwiers L.-H."/>
            <person name="Turgeon B."/>
            <person name="Goodwin S."/>
            <person name="Spatafora J."/>
            <person name="Crous P."/>
            <person name="Grigoriev I."/>
        </authorList>
    </citation>
    <scope>NUCLEOTIDE SEQUENCE</scope>
    <source>
        <strain evidence="2">CBS 121167</strain>
    </source>
</reference>
<dbReference type="Proteomes" id="UP000799438">
    <property type="component" value="Unassembled WGS sequence"/>
</dbReference>
<keyword evidence="3" id="KW-1185">Reference proteome</keyword>
<feature type="region of interest" description="Disordered" evidence="1">
    <location>
        <begin position="474"/>
        <end position="630"/>
    </location>
</feature>
<gene>
    <name evidence="2" type="ORF">K452DRAFT_313958</name>
</gene>
<dbReference type="GeneID" id="54301211"/>
<feature type="compositionally biased region" description="Polar residues" evidence="1">
    <location>
        <begin position="598"/>
        <end position="614"/>
    </location>
</feature>
<evidence type="ECO:0000313" key="2">
    <source>
        <dbReference type="EMBL" id="KAF2135483.1"/>
    </source>
</evidence>
<sequence length="630" mass="68924">MIPGIKIIAAGLYGIRPIQATYNIQTLVDSSLVEGLEDILAQRARYGSSQKHDPMVYSASQYTGWTMNPEFNIPTRAGIISNMVLSNITNVEGLKKSATNISAAEINLNIPAISVGVTCKILPLGVAARYHKCTSGEAFEFSFHCLHHDCDVGLAWDDLSAESGSESCSYREFKRFKGSTNHDRKQSYKIVLADFQNIEGPVGNTIYIDDIFGSFVEPYMFNVFLPTARSVSCCSNLTRITVDTTFSRKSNADVSSWNPIRVNTSTIRRGSQYINSSSIAPAAAYYNGFPINLLDQTASASGKISSSTLWPSRSSGTSFFELLAGYAEYKLGNLTAILDLDTFIAASEAVYTSYVTNMLTELRPLASNASRAPPQTFSGTITYPEARIIQNLTPTIVLECLLGMMLLFLLWVSLRFPNDAILPKNPGSIAATASLLANSGLVERLRKEKITSTRDTDLWSQKAALGWWPVTNPLPKLEDVSGDQQSFSDRMDSIAHGNGQNGHENSTRNDTEGSDEGDRRAENQALDDNNRGNDHEQEDNLRLNDTIYPVEGGEGENLSRRGSADNGPTENEPAKNQPTDNEPTNIESTDNAVIDVELNNNSGPNDNASTSNRNSEGETDRRHDSDPNNT</sequence>
<dbReference type="OrthoDB" id="3928543at2759"/>
<organism evidence="2 3">
    <name type="scientific">Aplosporella prunicola CBS 121167</name>
    <dbReference type="NCBI Taxonomy" id="1176127"/>
    <lineage>
        <taxon>Eukaryota</taxon>
        <taxon>Fungi</taxon>
        <taxon>Dikarya</taxon>
        <taxon>Ascomycota</taxon>
        <taxon>Pezizomycotina</taxon>
        <taxon>Dothideomycetes</taxon>
        <taxon>Dothideomycetes incertae sedis</taxon>
        <taxon>Botryosphaeriales</taxon>
        <taxon>Aplosporellaceae</taxon>
        <taxon>Aplosporella</taxon>
    </lineage>
</organism>
<feature type="compositionally biased region" description="Basic and acidic residues" evidence="1">
    <location>
        <begin position="505"/>
        <end position="542"/>
    </location>
</feature>
<evidence type="ECO:0000256" key="1">
    <source>
        <dbReference type="SAM" id="MobiDB-lite"/>
    </source>
</evidence>
<protein>
    <submittedName>
        <fullName evidence="2">Uncharacterized protein</fullName>
    </submittedName>
</protein>
<feature type="compositionally biased region" description="Polar residues" evidence="1">
    <location>
        <begin position="566"/>
        <end position="591"/>
    </location>
</feature>
<name>A0A6A6AWC7_9PEZI</name>
<proteinExistence type="predicted"/>
<feature type="compositionally biased region" description="Basic and acidic residues" evidence="1">
    <location>
        <begin position="615"/>
        <end position="630"/>
    </location>
</feature>